<gene>
    <name evidence="4" type="primary">Cnig_chr_V.g18148</name>
    <name evidence="4" type="ORF">B9Z55_018148</name>
</gene>
<keyword evidence="1" id="KW-0328">Glycosyltransferase</keyword>
<dbReference type="GO" id="GO:0008107">
    <property type="term" value="F:galactoside 2-alpha-L-fucosyltransferase activity"/>
    <property type="evidence" value="ECO:0007669"/>
    <property type="project" value="InterPro"/>
</dbReference>
<dbReference type="OrthoDB" id="5815225at2759"/>
<comment type="caution">
    <text evidence="4">The sequence shown here is derived from an EMBL/GenBank/DDBJ whole genome shotgun (WGS) entry which is preliminary data.</text>
</comment>
<dbReference type="SUPFAM" id="SSF81321">
    <property type="entry name" value="Family A G protein-coupled receptor-like"/>
    <property type="match status" value="1"/>
</dbReference>
<reference evidence="5" key="1">
    <citation type="submission" date="2017-10" db="EMBL/GenBank/DDBJ databases">
        <title>Rapid genome shrinkage in a self-fertile nematode reveals novel sperm competition proteins.</title>
        <authorList>
            <person name="Yin D."/>
            <person name="Schwarz E.M."/>
            <person name="Thomas C.G."/>
            <person name="Felde R.L."/>
            <person name="Korf I.F."/>
            <person name="Cutter A.D."/>
            <person name="Schartner C.M."/>
            <person name="Ralston E.J."/>
            <person name="Meyer B.J."/>
            <person name="Haag E.S."/>
        </authorList>
    </citation>
    <scope>NUCLEOTIDE SEQUENCE [LARGE SCALE GENOMIC DNA]</scope>
    <source>
        <strain evidence="5">JU1422</strain>
    </source>
</reference>
<dbReference type="EMBL" id="PDUG01000005">
    <property type="protein sequence ID" value="PIC25073.1"/>
    <property type="molecule type" value="Genomic_DNA"/>
</dbReference>
<dbReference type="InterPro" id="IPR052501">
    <property type="entry name" value="Alpha-1-2_FucT"/>
</dbReference>
<dbReference type="Pfam" id="PF01531">
    <property type="entry name" value="Glyco_transf_11"/>
    <property type="match status" value="1"/>
</dbReference>
<protein>
    <recommendedName>
        <fullName evidence="6">G protein-coupled receptor</fullName>
    </recommendedName>
</protein>
<dbReference type="InterPro" id="IPR002516">
    <property type="entry name" value="Glyco_trans_11"/>
</dbReference>
<evidence type="ECO:0000313" key="4">
    <source>
        <dbReference type="EMBL" id="PIC25073.1"/>
    </source>
</evidence>
<dbReference type="Pfam" id="PF10319">
    <property type="entry name" value="7TM_GPCR_Srj"/>
    <property type="match status" value="1"/>
</dbReference>
<dbReference type="PANTHER" id="PTHR22898:SF3">
    <property type="entry name" value="ALPHA-1,2-FUCOSYLTRANSFERASE-RELATED"/>
    <property type="match status" value="1"/>
</dbReference>
<keyword evidence="5" id="KW-1185">Reference proteome</keyword>
<dbReference type="GO" id="GO:0016020">
    <property type="term" value="C:membrane"/>
    <property type="evidence" value="ECO:0007669"/>
    <property type="project" value="InterPro"/>
</dbReference>
<feature type="transmembrane region" description="Helical" evidence="3">
    <location>
        <begin position="403"/>
        <end position="422"/>
    </location>
</feature>
<keyword evidence="3" id="KW-0812">Transmembrane</keyword>
<feature type="transmembrane region" description="Helical" evidence="3">
    <location>
        <begin position="371"/>
        <end position="391"/>
    </location>
</feature>
<dbReference type="PANTHER" id="PTHR22898">
    <property type="entry name" value="UNCHARACTERIZED GLYCOSOL TRANSFERASE-RELATED"/>
    <property type="match status" value="1"/>
</dbReference>
<sequence>MRSTSHYPYSSKNVYYYYCSKVLKFPGTWAVLIVSAYYYMTYDPMAYLWIPLPPADLKFNTGQNYLSSNLASICGLGNHIFEFAALYGLAKRLNRTPTFFIENGHHLKMLNRGKTTVPGLVDKFLIINGSLPSTIRNTTFQKGVCCTFDNPMRLESIKDEYLHLSGWLYQSWKYFPDMRSELRTYLSNSSENSNFGNLPRSDAETHVTCIHTRRGDFLEVGFYGSDPVFVRNALKFLNENEVFGSKKRKTVLFGDDVKFMKKVFEGSLLSTDENQEDATHFISKNSPTADLVYSKYQCDVVLISAPSSTFGWWMGYFSKGDKVYHMDIRYVDDRVYAVLNSGYGFVTFITDGPFFENLEYGLHGVSSRCCFVSMSYAVLIIHFVYRYLILFYPHHVDKMLKPLGVIVMTLFFLAHGAFWTWICEECLAPNEEIRDIIRPSFLEVHHVNSDHISLLTGQYRNASDYVVYKSWIGITSLTVFSMYCMTVYFVLGYKIMKKMNENQAASSISITLNRQLFKALVAQTCIPMFASFLPTIIAWYAPIFLINLTWWNNYVCNICLSAFPLIDPIVVIYFIPNYKNTILVWLRLRKQKVVTTTISIVSAPTT</sequence>
<evidence type="ECO:0000256" key="3">
    <source>
        <dbReference type="SAM" id="Phobius"/>
    </source>
</evidence>
<evidence type="ECO:0000256" key="2">
    <source>
        <dbReference type="ARBA" id="ARBA00022679"/>
    </source>
</evidence>
<dbReference type="GO" id="GO:0005975">
    <property type="term" value="P:carbohydrate metabolic process"/>
    <property type="evidence" value="ECO:0007669"/>
    <property type="project" value="InterPro"/>
</dbReference>
<dbReference type="InterPro" id="IPR019423">
    <property type="entry name" value="7TM_GPCR_serpentine_rcpt_Srj"/>
</dbReference>
<keyword evidence="3" id="KW-1133">Transmembrane helix</keyword>
<keyword evidence="3" id="KW-0472">Membrane</keyword>
<dbReference type="CDD" id="cd11301">
    <property type="entry name" value="Fut1_Fut2_like"/>
    <property type="match status" value="1"/>
</dbReference>
<dbReference type="Proteomes" id="UP000230233">
    <property type="component" value="Chromosome V"/>
</dbReference>
<dbReference type="AlphaFoldDB" id="A0A2G5TD14"/>
<evidence type="ECO:0000313" key="5">
    <source>
        <dbReference type="Proteomes" id="UP000230233"/>
    </source>
</evidence>
<dbReference type="STRING" id="1611254.A0A2G5TD14"/>
<organism evidence="4 5">
    <name type="scientific">Caenorhabditis nigoni</name>
    <dbReference type="NCBI Taxonomy" id="1611254"/>
    <lineage>
        <taxon>Eukaryota</taxon>
        <taxon>Metazoa</taxon>
        <taxon>Ecdysozoa</taxon>
        <taxon>Nematoda</taxon>
        <taxon>Chromadorea</taxon>
        <taxon>Rhabditida</taxon>
        <taxon>Rhabditina</taxon>
        <taxon>Rhabditomorpha</taxon>
        <taxon>Rhabditoidea</taxon>
        <taxon>Rhabditidae</taxon>
        <taxon>Peloderinae</taxon>
        <taxon>Caenorhabditis</taxon>
    </lineage>
</organism>
<feature type="transmembrane region" description="Helical" evidence="3">
    <location>
        <begin position="471"/>
        <end position="495"/>
    </location>
</feature>
<name>A0A2G5TD14_9PELO</name>
<accession>A0A2G5TD14</accession>
<evidence type="ECO:0000256" key="1">
    <source>
        <dbReference type="ARBA" id="ARBA00022676"/>
    </source>
</evidence>
<keyword evidence="2" id="KW-0808">Transferase</keyword>
<proteinExistence type="predicted"/>
<evidence type="ECO:0008006" key="6">
    <source>
        <dbReference type="Google" id="ProtNLM"/>
    </source>
</evidence>